<comment type="caution">
    <text evidence="2">The sequence shown here is derived from an EMBL/GenBank/DDBJ whole genome shotgun (WGS) entry which is preliminary data.</text>
</comment>
<feature type="non-terminal residue" evidence="2">
    <location>
        <position position="1"/>
    </location>
</feature>
<evidence type="ECO:0000256" key="1">
    <source>
        <dbReference type="SAM" id="SignalP"/>
    </source>
</evidence>
<gene>
    <name evidence="2" type="ORF">H9964_04895</name>
</gene>
<sequence length="110" mass="12512">LFPQIFCYRKIFAGALLFTPSVCCADTVSAAQGRRRLGLETARSMRRFQVRKWSKPHRGFAKNALAHPSKREPRDTMKLIATQEMQAKQGARGFALFFDDKVHRLGNSRG</sequence>
<keyword evidence="1" id="KW-0732">Signal</keyword>
<dbReference type="Proteomes" id="UP000824102">
    <property type="component" value="Unassembled WGS sequence"/>
</dbReference>
<protein>
    <submittedName>
        <fullName evidence="2">Uncharacterized protein</fullName>
    </submittedName>
</protein>
<reference evidence="2" key="1">
    <citation type="journal article" date="2021" name="PeerJ">
        <title>Extensive microbial diversity within the chicken gut microbiome revealed by metagenomics and culture.</title>
        <authorList>
            <person name="Gilroy R."/>
            <person name="Ravi A."/>
            <person name="Getino M."/>
            <person name="Pursley I."/>
            <person name="Horton D.L."/>
            <person name="Alikhan N.F."/>
            <person name="Baker D."/>
            <person name="Gharbi K."/>
            <person name="Hall N."/>
            <person name="Watson M."/>
            <person name="Adriaenssens E.M."/>
            <person name="Foster-Nyarko E."/>
            <person name="Jarju S."/>
            <person name="Secka A."/>
            <person name="Antonio M."/>
            <person name="Oren A."/>
            <person name="Chaudhuri R.R."/>
            <person name="La Ragione R."/>
            <person name="Hildebrand F."/>
            <person name="Pallen M.J."/>
        </authorList>
    </citation>
    <scope>NUCLEOTIDE SEQUENCE</scope>
    <source>
        <strain evidence="2">ChiW7-2402</strain>
    </source>
</reference>
<proteinExistence type="predicted"/>
<evidence type="ECO:0000313" key="2">
    <source>
        <dbReference type="EMBL" id="HIZ72896.1"/>
    </source>
</evidence>
<evidence type="ECO:0000313" key="3">
    <source>
        <dbReference type="Proteomes" id="UP000824102"/>
    </source>
</evidence>
<dbReference type="AlphaFoldDB" id="A0A9D2G5X5"/>
<organism evidence="2 3">
    <name type="scientific">Candidatus Gallimonas intestinavium</name>
    <dbReference type="NCBI Taxonomy" id="2838603"/>
    <lineage>
        <taxon>Bacteria</taxon>
        <taxon>Bacillati</taxon>
        <taxon>Bacillota</taxon>
        <taxon>Clostridia</taxon>
        <taxon>Candidatus Gallimonas</taxon>
    </lineage>
</organism>
<feature type="chain" id="PRO_5038701896" evidence="1">
    <location>
        <begin position="26"/>
        <end position="110"/>
    </location>
</feature>
<accession>A0A9D2G5X5</accession>
<feature type="signal peptide" evidence="1">
    <location>
        <begin position="1"/>
        <end position="25"/>
    </location>
</feature>
<name>A0A9D2G5X5_9FIRM</name>
<dbReference type="EMBL" id="DXBB01000071">
    <property type="protein sequence ID" value="HIZ72896.1"/>
    <property type="molecule type" value="Genomic_DNA"/>
</dbReference>
<reference evidence="2" key="2">
    <citation type="submission" date="2021-04" db="EMBL/GenBank/DDBJ databases">
        <authorList>
            <person name="Gilroy R."/>
        </authorList>
    </citation>
    <scope>NUCLEOTIDE SEQUENCE</scope>
    <source>
        <strain evidence="2">ChiW7-2402</strain>
    </source>
</reference>